<dbReference type="AlphaFoldDB" id="A0A8H7LMF5"/>
<dbReference type="EMBL" id="JACYCD010000692">
    <property type="protein sequence ID" value="KAF8688660.1"/>
    <property type="molecule type" value="Genomic_DNA"/>
</dbReference>
<dbReference type="OrthoDB" id="99432at2759"/>
<comment type="caution">
    <text evidence="2">The sequence shown here is derived from an EMBL/GenBank/DDBJ whole genome shotgun (WGS) entry which is preliminary data.</text>
</comment>
<evidence type="ECO:0000313" key="3">
    <source>
        <dbReference type="Proteomes" id="UP000602905"/>
    </source>
</evidence>
<evidence type="ECO:0000256" key="1">
    <source>
        <dbReference type="SAM" id="MobiDB-lite"/>
    </source>
</evidence>
<accession>A0A8H7LMF5</accession>
<dbReference type="Proteomes" id="UP000602905">
    <property type="component" value="Unassembled WGS sequence"/>
</dbReference>
<proteinExistence type="predicted"/>
<evidence type="ECO:0000313" key="2">
    <source>
        <dbReference type="EMBL" id="KAF8688660.1"/>
    </source>
</evidence>
<gene>
    <name evidence="2" type="ORF">RHS03_09646</name>
</gene>
<name>A0A8H7LMF5_9AGAM</name>
<organism evidence="2 3">
    <name type="scientific">Rhizoctonia solani</name>
    <dbReference type="NCBI Taxonomy" id="456999"/>
    <lineage>
        <taxon>Eukaryota</taxon>
        <taxon>Fungi</taxon>
        <taxon>Dikarya</taxon>
        <taxon>Basidiomycota</taxon>
        <taxon>Agaricomycotina</taxon>
        <taxon>Agaricomycetes</taxon>
        <taxon>Cantharellales</taxon>
        <taxon>Ceratobasidiaceae</taxon>
        <taxon>Rhizoctonia</taxon>
    </lineage>
</organism>
<feature type="region of interest" description="Disordered" evidence="1">
    <location>
        <begin position="1"/>
        <end position="56"/>
    </location>
</feature>
<feature type="compositionally biased region" description="Polar residues" evidence="1">
    <location>
        <begin position="1"/>
        <end position="11"/>
    </location>
</feature>
<feature type="non-terminal residue" evidence="2">
    <location>
        <position position="1"/>
    </location>
</feature>
<reference evidence="2" key="1">
    <citation type="submission" date="2020-09" db="EMBL/GenBank/DDBJ databases">
        <title>Comparative genome analyses of four rice-infecting Rhizoctonia solani isolates reveal extensive enrichment of homogalacturonan modification genes.</title>
        <authorList>
            <person name="Lee D.-Y."/>
            <person name="Jeon J."/>
            <person name="Kim K.-T."/>
            <person name="Cheong K."/>
            <person name="Song H."/>
            <person name="Choi G."/>
            <person name="Ko J."/>
            <person name="Opiyo S.O."/>
            <person name="Zuo S."/>
            <person name="Madhav S."/>
            <person name="Lee Y.-H."/>
            <person name="Wang G.-L."/>
        </authorList>
    </citation>
    <scope>NUCLEOTIDE SEQUENCE</scope>
    <source>
        <strain evidence="2">AG1-IA WGL</strain>
    </source>
</reference>
<protein>
    <submittedName>
        <fullName evidence="2">Uncharacterized protein</fullName>
    </submittedName>
</protein>
<feature type="region of interest" description="Disordered" evidence="1">
    <location>
        <begin position="217"/>
        <end position="237"/>
    </location>
</feature>
<sequence>MDTLATTEQPTGNGGIKYNPSKDRESNDNQGNLEPKPKPQGNGNSNSKGKQVAFKTRHAHGASCGAGTKNFTVAEQWQFCSVLRNVLPCSKLGWKQAAKVYNQLVPKTHQQTVESLKGKYTKLLQMKKPTGKGVASKLHKEALAIEDLLHAQEEARAINDPWSASKDNKALCETLSDKELPPPPGFAAIPACPLPANPAPAAPPPLASTPLSSPAKNCAMLAPAPPPFSRSKSTKVS</sequence>